<accession>A0A0F8XGT7</accession>
<organism evidence="1">
    <name type="scientific">marine sediment metagenome</name>
    <dbReference type="NCBI Taxonomy" id="412755"/>
    <lineage>
        <taxon>unclassified sequences</taxon>
        <taxon>metagenomes</taxon>
        <taxon>ecological metagenomes</taxon>
    </lineage>
</organism>
<comment type="caution">
    <text evidence="1">The sequence shown here is derived from an EMBL/GenBank/DDBJ whole genome shotgun (WGS) entry which is preliminary data.</text>
</comment>
<evidence type="ECO:0000313" key="1">
    <source>
        <dbReference type="EMBL" id="KKK60230.1"/>
    </source>
</evidence>
<gene>
    <name evidence="1" type="ORF">LCGC14_3026450</name>
</gene>
<dbReference type="AlphaFoldDB" id="A0A0F8XGT7"/>
<proteinExistence type="predicted"/>
<name>A0A0F8XGT7_9ZZZZ</name>
<reference evidence="1" key="1">
    <citation type="journal article" date="2015" name="Nature">
        <title>Complex archaea that bridge the gap between prokaryotes and eukaryotes.</title>
        <authorList>
            <person name="Spang A."/>
            <person name="Saw J.H."/>
            <person name="Jorgensen S.L."/>
            <person name="Zaremba-Niedzwiedzka K."/>
            <person name="Martijn J."/>
            <person name="Lind A.E."/>
            <person name="van Eijk R."/>
            <person name="Schleper C."/>
            <person name="Guy L."/>
            <person name="Ettema T.J."/>
        </authorList>
    </citation>
    <scope>NUCLEOTIDE SEQUENCE</scope>
</reference>
<dbReference type="EMBL" id="LAZR01063074">
    <property type="protein sequence ID" value="KKK60230.1"/>
    <property type="molecule type" value="Genomic_DNA"/>
</dbReference>
<feature type="non-terminal residue" evidence="1">
    <location>
        <position position="54"/>
    </location>
</feature>
<sequence length="54" mass="6336">MSDIMSQPLTYCKNKACRNPITVKNVYEEVEIEEAPHHIIIAYKCFECTQEDQM</sequence>
<protein>
    <submittedName>
        <fullName evidence="1">Uncharacterized protein</fullName>
    </submittedName>
</protein>